<reference evidence="2" key="1">
    <citation type="submission" date="2014-12" db="EMBL/GenBank/DDBJ databases">
        <title>Insight into the proteome of Arion vulgaris.</title>
        <authorList>
            <person name="Aradska J."/>
            <person name="Bulat T."/>
            <person name="Smidak R."/>
            <person name="Sarate P."/>
            <person name="Gangsoo J."/>
            <person name="Sialana F."/>
            <person name="Bilban M."/>
            <person name="Lubec G."/>
        </authorList>
    </citation>
    <scope>NUCLEOTIDE SEQUENCE</scope>
    <source>
        <tissue evidence="2">Skin</tissue>
    </source>
</reference>
<organism evidence="2">
    <name type="scientific">Arion vulgaris</name>
    <dbReference type="NCBI Taxonomy" id="1028688"/>
    <lineage>
        <taxon>Eukaryota</taxon>
        <taxon>Metazoa</taxon>
        <taxon>Spiralia</taxon>
        <taxon>Lophotrochozoa</taxon>
        <taxon>Mollusca</taxon>
        <taxon>Gastropoda</taxon>
        <taxon>Heterobranchia</taxon>
        <taxon>Euthyneura</taxon>
        <taxon>Panpulmonata</taxon>
        <taxon>Eupulmonata</taxon>
        <taxon>Stylommatophora</taxon>
        <taxon>Helicina</taxon>
        <taxon>Arionoidea</taxon>
        <taxon>Arionidae</taxon>
        <taxon>Arion</taxon>
    </lineage>
</organism>
<dbReference type="EMBL" id="HACG01044578">
    <property type="protein sequence ID" value="CEK91443.1"/>
    <property type="molecule type" value="Transcribed_RNA"/>
</dbReference>
<evidence type="ECO:0000313" key="3">
    <source>
        <dbReference type="EMBL" id="CEK91446.1"/>
    </source>
</evidence>
<evidence type="ECO:0000313" key="2">
    <source>
        <dbReference type="EMBL" id="CEK91443.1"/>
    </source>
</evidence>
<dbReference type="EMBL" id="HACG01044576">
    <property type="protein sequence ID" value="CEK91441.1"/>
    <property type="molecule type" value="Transcribed_RNA"/>
</dbReference>
<proteinExistence type="predicted"/>
<evidence type="ECO:0000313" key="1">
    <source>
        <dbReference type="EMBL" id="CEK91441.1"/>
    </source>
</evidence>
<dbReference type="AlphaFoldDB" id="A0A0B7BER4"/>
<name>A0A0B7BER4_9EUPU</name>
<gene>
    <name evidence="2" type="primary">ORF182991</name>
    <name evidence="1" type="synonym">ORF182985</name>
    <name evidence="3" type="synonym">ORF183000</name>
</gene>
<accession>A0A0B7BER4</accession>
<dbReference type="EMBL" id="HACG01044581">
    <property type="protein sequence ID" value="CEK91446.1"/>
    <property type="molecule type" value="Transcribed_RNA"/>
</dbReference>
<sequence>MSTITHKRSWKWIGHVIRMETNSFMKAALRWTPEDKRKHERHKMTWRRIVELELKIMNYSWNTIQRTAENREEWCAFVAALSARASQAREI</sequence>
<protein>
    <submittedName>
        <fullName evidence="2">Uncharacterized protein</fullName>
    </submittedName>
</protein>